<dbReference type="EMBL" id="CM044703">
    <property type="protein sequence ID" value="KAI5673541.1"/>
    <property type="molecule type" value="Genomic_DNA"/>
</dbReference>
<keyword evidence="2" id="KW-1185">Reference proteome</keyword>
<name>A0ACC0BLS2_CATRO</name>
<proteinExistence type="predicted"/>
<comment type="caution">
    <text evidence="1">The sequence shown here is derived from an EMBL/GenBank/DDBJ whole genome shotgun (WGS) entry which is preliminary data.</text>
</comment>
<accession>A0ACC0BLS2</accession>
<sequence>MWFAQNPSKRWGELFFLLYTPFWLTLCLGIIVPYKLYESFTELEYLLVGLVSAVPAFVLPLLIVGKADRSIPLKDRYWVKANLWMIIFSYVGNYFWTHYFFTVLGASYTFPSWRMNNVPHTTFLLTQTCFLFYHGISNITLRRLQHSIAELPENIQRLFKAGWILALSYFFAYLETLAISNFPYYTFVDRASMYKVGSLFYAIYFFVSFPMFLRIDEKPGDPWDLSRIAVDALGAAMLVTIILDLWRIFLGPIVPIPESNQCLQPGLPWFAGHS</sequence>
<evidence type="ECO:0000313" key="1">
    <source>
        <dbReference type="EMBL" id="KAI5673541.1"/>
    </source>
</evidence>
<organism evidence="1 2">
    <name type="scientific">Catharanthus roseus</name>
    <name type="common">Madagascar periwinkle</name>
    <name type="synonym">Vinca rosea</name>
    <dbReference type="NCBI Taxonomy" id="4058"/>
    <lineage>
        <taxon>Eukaryota</taxon>
        <taxon>Viridiplantae</taxon>
        <taxon>Streptophyta</taxon>
        <taxon>Embryophyta</taxon>
        <taxon>Tracheophyta</taxon>
        <taxon>Spermatophyta</taxon>
        <taxon>Magnoliopsida</taxon>
        <taxon>eudicotyledons</taxon>
        <taxon>Gunneridae</taxon>
        <taxon>Pentapetalae</taxon>
        <taxon>asterids</taxon>
        <taxon>lamiids</taxon>
        <taxon>Gentianales</taxon>
        <taxon>Apocynaceae</taxon>
        <taxon>Rauvolfioideae</taxon>
        <taxon>Vinceae</taxon>
        <taxon>Catharanthinae</taxon>
        <taxon>Catharanthus</taxon>
    </lineage>
</organism>
<evidence type="ECO:0000313" key="2">
    <source>
        <dbReference type="Proteomes" id="UP001060085"/>
    </source>
</evidence>
<protein>
    <submittedName>
        <fullName evidence="1">Uncharacterized protein</fullName>
    </submittedName>
</protein>
<reference evidence="2" key="1">
    <citation type="journal article" date="2023" name="Nat. Plants">
        <title>Single-cell RNA sequencing provides a high-resolution roadmap for understanding the multicellular compartmentation of specialized metabolism.</title>
        <authorList>
            <person name="Sun S."/>
            <person name="Shen X."/>
            <person name="Li Y."/>
            <person name="Li Y."/>
            <person name="Wang S."/>
            <person name="Li R."/>
            <person name="Zhang H."/>
            <person name="Shen G."/>
            <person name="Guo B."/>
            <person name="Wei J."/>
            <person name="Xu J."/>
            <person name="St-Pierre B."/>
            <person name="Chen S."/>
            <person name="Sun C."/>
        </authorList>
    </citation>
    <scope>NUCLEOTIDE SEQUENCE [LARGE SCALE GENOMIC DNA]</scope>
</reference>
<dbReference type="Proteomes" id="UP001060085">
    <property type="component" value="Linkage Group LG03"/>
</dbReference>
<gene>
    <name evidence="1" type="ORF">M9H77_13905</name>
</gene>